<comment type="caution">
    <text evidence="5">The sequence shown here is derived from an EMBL/GenBank/DDBJ whole genome shotgun (WGS) entry which is preliminary data.</text>
</comment>
<dbReference type="InterPro" id="IPR036264">
    <property type="entry name" value="Bact_exopeptidase_dim_dom"/>
</dbReference>
<keyword evidence="2" id="KW-0378">Hydrolase</keyword>
<feature type="domain" description="Peptidase M20 dimerisation" evidence="4">
    <location>
        <begin position="220"/>
        <end position="315"/>
    </location>
</feature>
<dbReference type="Proteomes" id="UP000035489">
    <property type="component" value="Unassembled WGS sequence"/>
</dbReference>
<keyword evidence="6" id="KW-1185">Reference proteome</keyword>
<dbReference type="SUPFAM" id="SSF55031">
    <property type="entry name" value="Bacterial exopeptidase dimerisation domain"/>
    <property type="match status" value="1"/>
</dbReference>
<feature type="chain" id="PRO_5002593746" evidence="3">
    <location>
        <begin position="22"/>
        <end position="428"/>
    </location>
</feature>
<accession>A0A0H1RK60</accession>
<dbReference type="InterPro" id="IPR002933">
    <property type="entry name" value="Peptidase_M20"/>
</dbReference>
<evidence type="ECO:0000313" key="6">
    <source>
        <dbReference type="Proteomes" id="UP000035489"/>
    </source>
</evidence>
<dbReference type="SUPFAM" id="SSF53187">
    <property type="entry name" value="Zn-dependent exopeptidases"/>
    <property type="match status" value="1"/>
</dbReference>
<dbReference type="PANTHER" id="PTHR43808:SF17">
    <property type="entry name" value="PEPTIDASE M20"/>
    <property type="match status" value="1"/>
</dbReference>
<dbReference type="PANTHER" id="PTHR43808">
    <property type="entry name" value="ACETYLORNITHINE DEACETYLASE"/>
    <property type="match status" value="1"/>
</dbReference>
<evidence type="ECO:0000259" key="4">
    <source>
        <dbReference type="Pfam" id="PF07687"/>
    </source>
</evidence>
<proteinExistence type="predicted"/>
<dbReference type="InterPro" id="IPR050072">
    <property type="entry name" value="Peptidase_M20A"/>
</dbReference>
<evidence type="ECO:0000313" key="5">
    <source>
        <dbReference type="EMBL" id="KLK92997.1"/>
    </source>
</evidence>
<dbReference type="STRING" id="1225564.AA309_11420"/>
<dbReference type="Pfam" id="PF01546">
    <property type="entry name" value="Peptidase_M20"/>
    <property type="match status" value="1"/>
</dbReference>
<reference evidence="5 6" key="1">
    <citation type="submission" date="2015-05" db="EMBL/GenBank/DDBJ databases">
        <title>Draft genome sequence of Microvirga vignae strain BR3299, a novel nitrogen fixing bacteria isolated from Brazil semi-aired region.</title>
        <authorList>
            <person name="Zilli J.E."/>
            <person name="Passos S.R."/>
            <person name="Leite J."/>
            <person name="Baldani J.I."/>
            <person name="Xavier G.R."/>
            <person name="Rumjaneck N.G."/>
            <person name="Simoes-Araujo J.L."/>
        </authorList>
    </citation>
    <scope>NUCLEOTIDE SEQUENCE [LARGE SCALE GENOMIC DNA]</scope>
    <source>
        <strain evidence="5 6">BR3299</strain>
    </source>
</reference>
<evidence type="ECO:0000256" key="3">
    <source>
        <dbReference type="SAM" id="SignalP"/>
    </source>
</evidence>
<keyword evidence="1" id="KW-0479">Metal-binding</keyword>
<keyword evidence="3" id="KW-0732">Signal</keyword>
<dbReference type="GO" id="GO:0016787">
    <property type="term" value="F:hydrolase activity"/>
    <property type="evidence" value="ECO:0007669"/>
    <property type="project" value="UniProtKB-KW"/>
</dbReference>
<dbReference type="GO" id="GO:0046872">
    <property type="term" value="F:metal ion binding"/>
    <property type="evidence" value="ECO:0007669"/>
    <property type="project" value="UniProtKB-KW"/>
</dbReference>
<dbReference type="Gene3D" id="3.30.70.360">
    <property type="match status" value="1"/>
</dbReference>
<dbReference type="EMBL" id="LCYG01000025">
    <property type="protein sequence ID" value="KLK92997.1"/>
    <property type="molecule type" value="Genomic_DNA"/>
</dbReference>
<dbReference type="PATRIC" id="fig|1225564.3.peg.2962"/>
<dbReference type="InterPro" id="IPR011650">
    <property type="entry name" value="Peptidase_M20_dimer"/>
</dbReference>
<gene>
    <name evidence="5" type="ORF">AA309_11420</name>
</gene>
<evidence type="ECO:0000256" key="2">
    <source>
        <dbReference type="ARBA" id="ARBA00022801"/>
    </source>
</evidence>
<evidence type="ECO:0000256" key="1">
    <source>
        <dbReference type="ARBA" id="ARBA00022723"/>
    </source>
</evidence>
<sequence length="428" mass="45800">MSKTFLSALAAGTLFAGSALAQDVDPAHAETVKRIVDSQSFKAAVEALQKDHDRWISEVIKLTEIPAPPFKEQERAKAYMEMLKAHGLAEVEIDEEGNAMGVRKGTGGGPLVVVSAHLDTVFPEGTDVKVKRDGSRLAAPGVGDDSAGLATLLSIVRAMDAAGIKTKSDIVFLGDVGEEGPGDLRGVRYFFTKGKYKDQVKYFFSLDGGGTPTITNCGVGSKRYRVTYKGPGGHSFQAFGLVNPMTAMAQTVVEFYKIQTPANPKTTYAASVTGGGTSVNSIPNEVWMEFDMRSVDAKELDRLEKRFLAIVNQSLETENFARSTKEGSVSADIKLIGDRPAGRTDEKQDIVQIATAAFQANGIPPAYECASTDSNMPMSLGIPALTIPRTGKADRFHALDEWMDTDPQSNLTVKKIVLATVLGVAGAQ</sequence>
<dbReference type="AlphaFoldDB" id="A0A0H1RK60"/>
<dbReference type="Pfam" id="PF07687">
    <property type="entry name" value="M20_dimer"/>
    <property type="match status" value="1"/>
</dbReference>
<name>A0A0H1RK60_9HYPH</name>
<organism evidence="5 6">
    <name type="scientific">Microvirga vignae</name>
    <dbReference type="NCBI Taxonomy" id="1225564"/>
    <lineage>
        <taxon>Bacteria</taxon>
        <taxon>Pseudomonadati</taxon>
        <taxon>Pseudomonadota</taxon>
        <taxon>Alphaproteobacteria</taxon>
        <taxon>Hyphomicrobiales</taxon>
        <taxon>Methylobacteriaceae</taxon>
        <taxon>Microvirga</taxon>
    </lineage>
</organism>
<feature type="signal peptide" evidence="3">
    <location>
        <begin position="1"/>
        <end position="21"/>
    </location>
</feature>
<protein>
    <submittedName>
        <fullName evidence="5">Peptidase M20</fullName>
    </submittedName>
</protein>
<dbReference type="Gene3D" id="3.40.630.10">
    <property type="entry name" value="Zn peptidases"/>
    <property type="match status" value="1"/>
</dbReference>